<dbReference type="PANTHER" id="PTHR18968">
    <property type="entry name" value="THIAMINE PYROPHOSPHATE ENZYMES"/>
    <property type="match status" value="1"/>
</dbReference>
<dbReference type="AlphaFoldDB" id="A0A4Z0BP83"/>
<dbReference type="CDD" id="cd02002">
    <property type="entry name" value="TPP_BFDC"/>
    <property type="match status" value="1"/>
</dbReference>
<evidence type="ECO:0000259" key="7">
    <source>
        <dbReference type="Pfam" id="PF02775"/>
    </source>
</evidence>
<dbReference type="SUPFAM" id="SSF52467">
    <property type="entry name" value="DHS-like NAD/FAD-binding domain"/>
    <property type="match status" value="1"/>
</dbReference>
<evidence type="ECO:0000256" key="3">
    <source>
        <dbReference type="RuleBase" id="RU362132"/>
    </source>
</evidence>
<dbReference type="PANTHER" id="PTHR18968:SF133">
    <property type="entry name" value="BENZOYLFORMATE DECARBOXYLASE"/>
    <property type="match status" value="1"/>
</dbReference>
<evidence type="ECO:0000256" key="2">
    <source>
        <dbReference type="ARBA" id="ARBA00023052"/>
    </source>
</evidence>
<keyword evidence="5" id="KW-1133">Transmembrane helix</keyword>
<gene>
    <name evidence="9" type="ORF">EZ242_12070</name>
</gene>
<evidence type="ECO:0000256" key="1">
    <source>
        <dbReference type="ARBA" id="ARBA00007812"/>
    </source>
</evidence>
<comment type="caution">
    <text evidence="9">The sequence shown here is derived from an EMBL/GenBank/DDBJ whole genome shotgun (WGS) entry which is preliminary data.</text>
</comment>
<dbReference type="EC" id="4.1.1.7" evidence="9"/>
<dbReference type="InterPro" id="IPR029035">
    <property type="entry name" value="DHS-like_NAD/FAD-binding_dom"/>
</dbReference>
<dbReference type="Pfam" id="PF02775">
    <property type="entry name" value="TPP_enzyme_C"/>
    <property type="match status" value="1"/>
</dbReference>
<protein>
    <submittedName>
        <fullName evidence="9">Benzoylformate decarboxylase</fullName>
        <ecNumber evidence="9">4.1.1.7</ecNumber>
    </submittedName>
</protein>
<feature type="compositionally biased region" description="Pro residues" evidence="4">
    <location>
        <begin position="340"/>
        <end position="352"/>
    </location>
</feature>
<dbReference type="Gene3D" id="3.40.50.970">
    <property type="match status" value="2"/>
</dbReference>
<dbReference type="GO" id="GO:0019752">
    <property type="term" value="P:carboxylic acid metabolic process"/>
    <property type="evidence" value="ECO:0007669"/>
    <property type="project" value="UniProtKB-ARBA"/>
</dbReference>
<dbReference type="OrthoDB" id="2254214at2"/>
<keyword evidence="10" id="KW-1185">Reference proteome</keyword>
<dbReference type="Pfam" id="PF02776">
    <property type="entry name" value="TPP_enzyme_N"/>
    <property type="match status" value="1"/>
</dbReference>
<keyword evidence="5" id="KW-0472">Membrane</keyword>
<feature type="transmembrane region" description="Helical" evidence="5">
    <location>
        <begin position="396"/>
        <end position="419"/>
    </location>
</feature>
<evidence type="ECO:0000259" key="6">
    <source>
        <dbReference type="Pfam" id="PF00205"/>
    </source>
</evidence>
<accession>A0A4Z0BP83</accession>
<feature type="domain" description="Thiamine pyrophosphate enzyme TPP-binding" evidence="7">
    <location>
        <begin position="384"/>
        <end position="527"/>
    </location>
</feature>
<dbReference type="InterPro" id="IPR011766">
    <property type="entry name" value="TPP_enzyme_TPP-bd"/>
</dbReference>
<sequence>MRAPSRCATVREAFYALMRERGSRVIFGNPGSTELPMFRGFPADMDYVLGLQEACVVGMADGYAQATGRAAFVNLHSAAGVGNAMGAIYTAFKNQTPMVIVAGQQYRALQPFDPYLFSRQVTDLPRPYVKSCIEPARAEDVPLAIARAWQTAMQHPRGPAMVSVPADDWERPCAPLPPQAAFQALRPDPAGIEALRRAIGQSERIALVVGAAVDRDGAWDQVVQLAQACQARVFAAPLSARAGFPEDHPLFQGFLPGAGAQIHERLAGSDLVLVVGAPAFTYHVPRGEAASHLPQGARLAVLTDDPEVAAMVPEGLSVLGGIRLGLDELLKDLPARHRTPPPPRGRPAPASPGTPLSTAYVLQTLAALRGPTDIVVEEAPSARPWMQQVLPMTQPASFYTMASGGLGFGMPAAVGIAYAHRDRRVIAVIGDGSSMYSIQSLWTAAQHGLPITFIVLNNGGYAAMKRHAGLLGFEAGEKIVGIDVPGIRFDQLATAQGCAAFRVTEAEALAARLEAALRSTGPSLVEVEVG</sequence>
<keyword evidence="2 3" id="KW-0786">Thiamine pyrophosphate</keyword>
<feature type="region of interest" description="Disordered" evidence="4">
    <location>
        <begin position="333"/>
        <end position="354"/>
    </location>
</feature>
<dbReference type="SUPFAM" id="SSF52518">
    <property type="entry name" value="Thiamin diphosphate-binding fold (THDP-binding)"/>
    <property type="match status" value="2"/>
</dbReference>
<keyword evidence="5" id="KW-0812">Transmembrane</keyword>
<dbReference type="GO" id="GO:0003984">
    <property type="term" value="F:acetolactate synthase activity"/>
    <property type="evidence" value="ECO:0007669"/>
    <property type="project" value="TreeGrafter"/>
</dbReference>
<evidence type="ECO:0000256" key="5">
    <source>
        <dbReference type="SAM" id="Phobius"/>
    </source>
</evidence>
<keyword evidence="9" id="KW-0456">Lyase</keyword>
<name>A0A4Z0BP83_9BURK</name>
<dbReference type="NCBIfam" id="NF005485">
    <property type="entry name" value="PRK07092.1"/>
    <property type="match status" value="1"/>
</dbReference>
<dbReference type="EMBL" id="SMLL01000004">
    <property type="protein sequence ID" value="TFY99864.1"/>
    <property type="molecule type" value="Genomic_DNA"/>
</dbReference>
<evidence type="ECO:0000259" key="8">
    <source>
        <dbReference type="Pfam" id="PF02776"/>
    </source>
</evidence>
<dbReference type="InterPro" id="IPR029061">
    <property type="entry name" value="THDP-binding"/>
</dbReference>
<organism evidence="9 10">
    <name type="scientific">Ramlibacter rhizophilus</name>
    <dbReference type="NCBI Taxonomy" id="1781167"/>
    <lineage>
        <taxon>Bacteria</taxon>
        <taxon>Pseudomonadati</taxon>
        <taxon>Pseudomonadota</taxon>
        <taxon>Betaproteobacteria</taxon>
        <taxon>Burkholderiales</taxon>
        <taxon>Comamonadaceae</taxon>
        <taxon>Ramlibacter</taxon>
    </lineage>
</organism>
<dbReference type="Pfam" id="PF00205">
    <property type="entry name" value="TPP_enzyme_M"/>
    <property type="match status" value="1"/>
</dbReference>
<dbReference type="GO" id="GO:0000287">
    <property type="term" value="F:magnesium ion binding"/>
    <property type="evidence" value="ECO:0007669"/>
    <property type="project" value="InterPro"/>
</dbReference>
<dbReference type="GO" id="GO:0050660">
    <property type="term" value="F:flavin adenine dinucleotide binding"/>
    <property type="evidence" value="ECO:0007669"/>
    <property type="project" value="TreeGrafter"/>
</dbReference>
<dbReference type="InterPro" id="IPR045229">
    <property type="entry name" value="TPP_enz"/>
</dbReference>
<evidence type="ECO:0000313" key="9">
    <source>
        <dbReference type="EMBL" id="TFY99864.1"/>
    </source>
</evidence>
<dbReference type="GO" id="GO:0030976">
    <property type="term" value="F:thiamine pyrophosphate binding"/>
    <property type="evidence" value="ECO:0007669"/>
    <property type="project" value="InterPro"/>
</dbReference>
<evidence type="ECO:0000256" key="4">
    <source>
        <dbReference type="SAM" id="MobiDB-lite"/>
    </source>
</evidence>
<dbReference type="Proteomes" id="UP000297564">
    <property type="component" value="Unassembled WGS sequence"/>
</dbReference>
<comment type="similarity">
    <text evidence="1 3">Belongs to the TPP enzyme family.</text>
</comment>
<dbReference type="GO" id="GO:0050695">
    <property type="term" value="F:benzoylformate decarboxylase activity"/>
    <property type="evidence" value="ECO:0007669"/>
    <property type="project" value="UniProtKB-EC"/>
</dbReference>
<dbReference type="InterPro" id="IPR012001">
    <property type="entry name" value="Thiamin_PyroP_enz_TPP-bd_dom"/>
</dbReference>
<dbReference type="Gene3D" id="3.40.50.1220">
    <property type="entry name" value="TPP-binding domain"/>
    <property type="match status" value="1"/>
</dbReference>
<feature type="domain" description="Thiamine pyrophosphate enzyme central" evidence="6">
    <location>
        <begin position="192"/>
        <end position="329"/>
    </location>
</feature>
<dbReference type="CDD" id="cd07035">
    <property type="entry name" value="TPP_PYR_POX_like"/>
    <property type="match status" value="1"/>
</dbReference>
<dbReference type="RefSeq" id="WP_135285407.1">
    <property type="nucleotide sequence ID" value="NZ_SMLL01000004.1"/>
</dbReference>
<dbReference type="InterPro" id="IPR012000">
    <property type="entry name" value="Thiamin_PyroP_enz_cen_dom"/>
</dbReference>
<proteinExistence type="inferred from homology"/>
<reference evidence="9 10" key="1">
    <citation type="submission" date="2019-03" db="EMBL/GenBank/DDBJ databases">
        <title>Ramlibacter rhizophilus CCTCC AB2015357, whole genome shotgun sequence.</title>
        <authorList>
            <person name="Zhang X."/>
            <person name="Feng G."/>
            <person name="Zhu H."/>
        </authorList>
    </citation>
    <scope>NUCLEOTIDE SEQUENCE [LARGE SCALE GENOMIC DNA]</scope>
    <source>
        <strain evidence="9 10">CCTCC AB2015357</strain>
    </source>
</reference>
<evidence type="ECO:0000313" key="10">
    <source>
        <dbReference type="Proteomes" id="UP000297564"/>
    </source>
</evidence>
<feature type="domain" description="Thiamine pyrophosphate enzyme N-terminal TPP-binding" evidence="8">
    <location>
        <begin position="9"/>
        <end position="110"/>
    </location>
</feature>